<dbReference type="EMBL" id="JAGTPG010000001">
    <property type="protein sequence ID" value="MBR8638579.1"/>
    <property type="molecule type" value="Genomic_DNA"/>
</dbReference>
<accession>A0A941J3Z7</accession>
<reference evidence="1 2" key="1">
    <citation type="submission" date="2021-04" db="EMBL/GenBank/DDBJ databases">
        <title>Characterization of the biosynthetic gene cluster of new lipopeptides with antitumor activity in the genome of the marine Streptomyces PHM034.</title>
        <authorList>
            <person name="Ceniceros A."/>
            <person name="Canedo L."/>
            <person name="Mendez C."/>
            <person name="Olano C."/>
            <person name="Schleissner C."/>
            <person name="Cuevas C."/>
            <person name="De La Calle F."/>
            <person name="Salas J.A."/>
        </authorList>
    </citation>
    <scope>NUCLEOTIDE SEQUENCE [LARGE SCALE GENOMIC DNA]</scope>
    <source>
        <strain evidence="1 2">PHM034</strain>
    </source>
</reference>
<dbReference type="AlphaFoldDB" id="A0A941J3Z7"/>
<comment type="caution">
    <text evidence="1">The sequence shown here is derived from an EMBL/GenBank/DDBJ whole genome shotgun (WGS) entry which is preliminary data.</text>
</comment>
<gene>
    <name evidence="1" type="ORF">KEF29_03015</name>
</gene>
<sequence length="196" mass="20781">MTAPDQYGQDVQIWQMTDPPSIPGASQALADGIIPRTVMRFSSASERGATLSAPVEGMTTWLEDSNSFEIWNGTGWITPEPDLVTGTTGLSASAGFSLNDFFGHRQGRVTSIDIFLTRTGGTIDASGGNIADTVCCVVPTSWRPTHSTINGCWDNGFVHGGFVVGVDGIVTLRTAGGDIGNGTNLRLHVTFLRTVF</sequence>
<protein>
    <submittedName>
        <fullName evidence="1">Uncharacterized protein</fullName>
    </submittedName>
</protein>
<evidence type="ECO:0000313" key="2">
    <source>
        <dbReference type="Proteomes" id="UP000682308"/>
    </source>
</evidence>
<proteinExistence type="predicted"/>
<dbReference type="Proteomes" id="UP000682308">
    <property type="component" value="Unassembled WGS sequence"/>
</dbReference>
<evidence type="ECO:0000313" key="1">
    <source>
        <dbReference type="EMBL" id="MBR8638579.1"/>
    </source>
</evidence>
<name>A0A941J3Z7_9ACTN</name>
<keyword evidence="2" id="KW-1185">Reference proteome</keyword>
<organism evidence="1 2">
    <name type="scientific">Streptomyces tuirus</name>
    <dbReference type="NCBI Taxonomy" id="68278"/>
    <lineage>
        <taxon>Bacteria</taxon>
        <taxon>Bacillati</taxon>
        <taxon>Actinomycetota</taxon>
        <taxon>Actinomycetes</taxon>
        <taxon>Kitasatosporales</taxon>
        <taxon>Streptomycetaceae</taxon>
        <taxon>Streptomyces</taxon>
    </lineage>
</organism>